<organism evidence="3 4">
    <name type="scientific">Croceitalea marina</name>
    <dbReference type="NCBI Taxonomy" id="1775166"/>
    <lineage>
        <taxon>Bacteria</taxon>
        <taxon>Pseudomonadati</taxon>
        <taxon>Bacteroidota</taxon>
        <taxon>Flavobacteriia</taxon>
        <taxon>Flavobacteriales</taxon>
        <taxon>Flavobacteriaceae</taxon>
        <taxon>Croceitalea</taxon>
    </lineage>
</organism>
<name>A0ABW5MZ39_9FLAO</name>
<dbReference type="RefSeq" id="WP_377767827.1">
    <property type="nucleotide sequence ID" value="NZ_JBHULB010000077.1"/>
</dbReference>
<dbReference type="SUPFAM" id="SSF48452">
    <property type="entry name" value="TPR-like"/>
    <property type="match status" value="1"/>
</dbReference>
<keyword evidence="2" id="KW-1133">Transmembrane helix</keyword>
<dbReference type="InterPro" id="IPR011990">
    <property type="entry name" value="TPR-like_helical_dom_sf"/>
</dbReference>
<dbReference type="SMART" id="SM00028">
    <property type="entry name" value="TPR"/>
    <property type="match status" value="2"/>
</dbReference>
<comment type="caution">
    <text evidence="3">The sequence shown here is derived from an EMBL/GenBank/DDBJ whole genome shotgun (WGS) entry which is preliminary data.</text>
</comment>
<protein>
    <submittedName>
        <fullName evidence="3">Tol-pal system YbgF family protein</fullName>
    </submittedName>
</protein>
<evidence type="ECO:0000256" key="2">
    <source>
        <dbReference type="SAM" id="Phobius"/>
    </source>
</evidence>
<feature type="repeat" description="TPR" evidence="1">
    <location>
        <begin position="168"/>
        <end position="201"/>
    </location>
</feature>
<dbReference type="InterPro" id="IPR019734">
    <property type="entry name" value="TPR_rpt"/>
</dbReference>
<reference evidence="4" key="1">
    <citation type="journal article" date="2019" name="Int. J. Syst. Evol. Microbiol.">
        <title>The Global Catalogue of Microorganisms (GCM) 10K type strain sequencing project: providing services to taxonomists for standard genome sequencing and annotation.</title>
        <authorList>
            <consortium name="The Broad Institute Genomics Platform"/>
            <consortium name="The Broad Institute Genome Sequencing Center for Infectious Disease"/>
            <person name="Wu L."/>
            <person name="Ma J."/>
        </authorList>
    </citation>
    <scope>NUCLEOTIDE SEQUENCE [LARGE SCALE GENOMIC DNA]</scope>
    <source>
        <strain evidence="4">KCTC 52368</strain>
    </source>
</reference>
<dbReference type="Pfam" id="PF13432">
    <property type="entry name" value="TPR_16"/>
    <property type="match status" value="1"/>
</dbReference>
<keyword evidence="2" id="KW-0472">Membrane</keyword>
<dbReference type="PROSITE" id="PS50005">
    <property type="entry name" value="TPR"/>
    <property type="match status" value="1"/>
</dbReference>
<sequence length="253" mass="27939">MATYKKRGFKPKNKAEEIVIDEQNSTTAEVFSTLDESASKTEAWVSKNQNYILGVIGAVALGVLGYLAYTQFVQTPKEANAANELYYPQQYFDRAMVDENAKDSLLNLALNGAEGKYGFLDIIDEYKGTKAANLATYSAGMAYLNQQNYQEAISYLENFSSDDAILGALAKGGIGDAFAQLEQPEEALDYYEKAVAHDSNDYTTPRFLYKAGVIATDLGYTDKALQYFTRIKDEFSKAPEANNIDALIGFAKK</sequence>
<feature type="transmembrane region" description="Helical" evidence="2">
    <location>
        <begin position="50"/>
        <end position="69"/>
    </location>
</feature>
<evidence type="ECO:0000313" key="3">
    <source>
        <dbReference type="EMBL" id="MFD2588297.1"/>
    </source>
</evidence>
<dbReference type="EMBL" id="JBHULB010000077">
    <property type="protein sequence ID" value="MFD2588297.1"/>
    <property type="molecule type" value="Genomic_DNA"/>
</dbReference>
<evidence type="ECO:0000256" key="1">
    <source>
        <dbReference type="PROSITE-ProRule" id="PRU00339"/>
    </source>
</evidence>
<keyword evidence="4" id="KW-1185">Reference proteome</keyword>
<evidence type="ECO:0000313" key="4">
    <source>
        <dbReference type="Proteomes" id="UP001597526"/>
    </source>
</evidence>
<keyword evidence="2" id="KW-0812">Transmembrane</keyword>
<gene>
    <name evidence="3" type="ORF">ACFSQJ_15260</name>
</gene>
<dbReference type="Proteomes" id="UP001597526">
    <property type="component" value="Unassembled WGS sequence"/>
</dbReference>
<dbReference type="Gene3D" id="1.25.40.10">
    <property type="entry name" value="Tetratricopeptide repeat domain"/>
    <property type="match status" value="1"/>
</dbReference>
<accession>A0ABW5MZ39</accession>
<proteinExistence type="predicted"/>
<keyword evidence="1" id="KW-0802">TPR repeat</keyword>